<evidence type="ECO:0000256" key="12">
    <source>
        <dbReference type="ARBA" id="ARBA00031871"/>
    </source>
</evidence>
<proteinExistence type="inferred from homology"/>
<dbReference type="EC" id="2.7.7.2" evidence="3"/>
<evidence type="ECO:0000256" key="10">
    <source>
        <dbReference type="ARBA" id="ARBA00022840"/>
    </source>
</evidence>
<gene>
    <name evidence="15" type="ORF">TCLT_LOCUS138</name>
</gene>
<dbReference type="GO" id="GO:0005524">
    <property type="term" value="F:ATP binding"/>
    <property type="evidence" value="ECO:0007669"/>
    <property type="project" value="UniProtKB-KW"/>
</dbReference>
<evidence type="ECO:0000256" key="2">
    <source>
        <dbReference type="ARBA" id="ARBA00007589"/>
    </source>
</evidence>
<evidence type="ECO:0000256" key="5">
    <source>
        <dbReference type="ARBA" id="ARBA00022643"/>
    </source>
</evidence>
<evidence type="ECO:0000256" key="6">
    <source>
        <dbReference type="ARBA" id="ARBA00022679"/>
    </source>
</evidence>
<dbReference type="InterPro" id="IPR001453">
    <property type="entry name" value="MoaB/Mog_dom"/>
</dbReference>
<feature type="domain" description="MoaB/Mog" evidence="14">
    <location>
        <begin position="30"/>
        <end position="219"/>
    </location>
</feature>
<dbReference type="SMART" id="SM00852">
    <property type="entry name" value="MoCF_biosynth"/>
    <property type="match status" value="1"/>
</dbReference>
<sequence>MTLQSKADLRERYISDFPQMIANLNRKTAGVIVIGDEILKGITQDVNSIFFCKELHRKGVLLKKISVVSDDVEDIAREVKQFSRRFDIVLSSGGIGPTHDDRTYTGLAIAFDDELTIRKEMKEWMKYFMCKMSKIIPDGGLERMCTVSIHLKLLTVITESCQTPTTFEIHYIPKTAHLLWSERRVFPLVQMRNVYAFPGIPKFCTDAFKEFEDSLFPSYATKPFHSSTLHIKTTELQFSDIMMKTAEKYGAKNVSIGSYPTTSNNYYKTKLLVESESADLVEKVVQDLKTNLRDQVTYFDEEPWIDTVQKFSVFREKELEKNDGGFIRRLDDAMQCIDEIVSQKELDELCISFNGGKDCTVVLHLLRIAIDKKYGPQQTILGFHIVCGDSFPEVNQFIIDTAKWSVQYLRTKFCLFEKFLYNIMILEISGPLKAGLLQLKDMRPKLKCVFMGSRETDPSASYIKSKCQSTDPGWPSYLRVCPILDWSYNDVWRTLRGICIPYCSLYDLGYTSLGERDTTRKNDALKIVDGKGCTVGYHPAYMLGAATLERSGRS</sequence>
<keyword evidence="16" id="KW-1185">Reference proteome</keyword>
<dbReference type="PANTHER" id="PTHR23293:SF9">
    <property type="entry name" value="FAD SYNTHASE"/>
    <property type="match status" value="1"/>
</dbReference>
<reference evidence="15 16" key="2">
    <citation type="submission" date="2018-11" db="EMBL/GenBank/DDBJ databases">
        <authorList>
            <consortium name="Pathogen Informatics"/>
        </authorList>
    </citation>
    <scope>NUCLEOTIDE SEQUENCE [LARGE SCALE GENOMIC DNA]</scope>
</reference>
<evidence type="ECO:0000256" key="11">
    <source>
        <dbReference type="ARBA" id="ARBA00031145"/>
    </source>
</evidence>
<dbReference type="STRING" id="103827.A0A0N5CJD5"/>
<name>A0A0N5CJD5_THECL</name>
<keyword evidence="10" id="KW-0067">ATP-binding</keyword>
<evidence type="ECO:0000256" key="8">
    <source>
        <dbReference type="ARBA" id="ARBA00022741"/>
    </source>
</evidence>
<evidence type="ECO:0000256" key="1">
    <source>
        <dbReference type="ARBA" id="ARBA00004726"/>
    </source>
</evidence>
<dbReference type="Pfam" id="PF24102">
    <property type="entry name" value="FLAD1_M"/>
    <property type="match status" value="1"/>
</dbReference>
<dbReference type="AlphaFoldDB" id="A0A0N5CJD5"/>
<evidence type="ECO:0000256" key="9">
    <source>
        <dbReference type="ARBA" id="ARBA00022827"/>
    </source>
</evidence>
<protein>
    <recommendedName>
        <fullName evidence="3">FAD synthase</fullName>
        <ecNumber evidence="3">2.7.7.2</ecNumber>
    </recommendedName>
    <alternativeName>
        <fullName evidence="11">FAD pyrophosphorylase</fullName>
    </alternativeName>
    <alternativeName>
        <fullName evidence="12">FMN adenylyltransferase</fullName>
    </alternativeName>
</protein>
<keyword evidence="7" id="KW-0548">Nucleotidyltransferase</keyword>
<keyword evidence="4" id="KW-0285">Flavoprotein</keyword>
<comment type="catalytic activity">
    <reaction evidence="13">
        <text>FMN + ATP + H(+) = FAD + diphosphate</text>
        <dbReference type="Rhea" id="RHEA:17237"/>
        <dbReference type="ChEBI" id="CHEBI:15378"/>
        <dbReference type="ChEBI" id="CHEBI:30616"/>
        <dbReference type="ChEBI" id="CHEBI:33019"/>
        <dbReference type="ChEBI" id="CHEBI:57692"/>
        <dbReference type="ChEBI" id="CHEBI:58210"/>
        <dbReference type="EC" id="2.7.7.2"/>
    </reaction>
</comment>
<evidence type="ECO:0000256" key="3">
    <source>
        <dbReference type="ARBA" id="ARBA00012393"/>
    </source>
</evidence>
<evidence type="ECO:0000256" key="13">
    <source>
        <dbReference type="ARBA" id="ARBA00049494"/>
    </source>
</evidence>
<dbReference type="InterPro" id="IPR036425">
    <property type="entry name" value="MoaB/Mog-like_dom_sf"/>
</dbReference>
<dbReference type="WBParaSite" id="TCLT_0000013701-mRNA-1">
    <property type="protein sequence ID" value="TCLT_0000013701-mRNA-1"/>
    <property type="gene ID" value="TCLT_0000013701"/>
</dbReference>
<comment type="similarity">
    <text evidence="2">In the N-terminal section; belongs to the MoaB/Mog family.</text>
</comment>
<dbReference type="Proteomes" id="UP000276776">
    <property type="component" value="Unassembled WGS sequence"/>
</dbReference>
<dbReference type="GO" id="GO:0003919">
    <property type="term" value="F:FMN adenylyltransferase activity"/>
    <property type="evidence" value="ECO:0007669"/>
    <property type="project" value="UniProtKB-EC"/>
</dbReference>
<dbReference type="OMA" id="NSHFLCK"/>
<dbReference type="GO" id="GO:0006747">
    <property type="term" value="P:FAD biosynthetic process"/>
    <property type="evidence" value="ECO:0007669"/>
    <property type="project" value="TreeGrafter"/>
</dbReference>
<keyword evidence="6" id="KW-0808">Transferase</keyword>
<accession>A0A0N5CJD5</accession>
<dbReference type="SUPFAM" id="SSF52402">
    <property type="entry name" value="Adenine nucleotide alpha hydrolases-like"/>
    <property type="match status" value="1"/>
</dbReference>
<dbReference type="Pfam" id="PF01507">
    <property type="entry name" value="PAPS_reduct"/>
    <property type="match status" value="2"/>
</dbReference>
<reference evidence="17" key="1">
    <citation type="submission" date="2017-02" db="UniProtKB">
        <authorList>
            <consortium name="WormBaseParasite"/>
        </authorList>
    </citation>
    <scope>IDENTIFICATION</scope>
</reference>
<organism evidence="17">
    <name type="scientific">Thelazia callipaeda</name>
    <name type="common">Oriental eyeworm</name>
    <name type="synonym">Parasitic nematode</name>
    <dbReference type="NCBI Taxonomy" id="103827"/>
    <lineage>
        <taxon>Eukaryota</taxon>
        <taxon>Metazoa</taxon>
        <taxon>Ecdysozoa</taxon>
        <taxon>Nematoda</taxon>
        <taxon>Chromadorea</taxon>
        <taxon>Rhabditida</taxon>
        <taxon>Spirurina</taxon>
        <taxon>Spiruromorpha</taxon>
        <taxon>Thelazioidea</taxon>
        <taxon>Thelaziidae</taxon>
        <taxon>Thelazia</taxon>
    </lineage>
</organism>
<dbReference type="InterPro" id="IPR056596">
    <property type="entry name" value="FLAD1_M"/>
</dbReference>
<dbReference type="SUPFAM" id="SSF53218">
    <property type="entry name" value="Molybdenum cofactor biosynthesis proteins"/>
    <property type="match status" value="1"/>
</dbReference>
<evidence type="ECO:0000259" key="14">
    <source>
        <dbReference type="SMART" id="SM00852"/>
    </source>
</evidence>
<evidence type="ECO:0000313" key="16">
    <source>
        <dbReference type="Proteomes" id="UP000276776"/>
    </source>
</evidence>
<keyword evidence="8" id="KW-0547">Nucleotide-binding</keyword>
<keyword evidence="5" id="KW-0288">FMN</keyword>
<evidence type="ECO:0000313" key="17">
    <source>
        <dbReference type="WBParaSite" id="TCLT_0000013701-mRNA-1"/>
    </source>
</evidence>
<dbReference type="Gene3D" id="3.40.50.620">
    <property type="entry name" value="HUPs"/>
    <property type="match status" value="1"/>
</dbReference>
<dbReference type="EMBL" id="UYYF01000008">
    <property type="protein sequence ID" value="VDM94983.1"/>
    <property type="molecule type" value="Genomic_DNA"/>
</dbReference>
<comment type="pathway">
    <text evidence="1">Cofactor biosynthesis; FAD biosynthesis; FAD from FMN: step 1/1.</text>
</comment>
<dbReference type="InterPro" id="IPR002500">
    <property type="entry name" value="PAPS_reduct_dom"/>
</dbReference>
<keyword evidence="9" id="KW-0274">FAD</keyword>
<evidence type="ECO:0000256" key="4">
    <source>
        <dbReference type="ARBA" id="ARBA00022630"/>
    </source>
</evidence>
<dbReference type="OrthoDB" id="270728at2759"/>
<evidence type="ECO:0000256" key="7">
    <source>
        <dbReference type="ARBA" id="ARBA00022695"/>
    </source>
</evidence>
<dbReference type="PANTHER" id="PTHR23293">
    <property type="entry name" value="FAD SYNTHETASE-RELATED FMN ADENYLYLTRANSFERASE"/>
    <property type="match status" value="1"/>
</dbReference>
<dbReference type="InterPro" id="IPR014729">
    <property type="entry name" value="Rossmann-like_a/b/a_fold"/>
</dbReference>
<evidence type="ECO:0000313" key="15">
    <source>
        <dbReference type="EMBL" id="VDM94983.1"/>
    </source>
</evidence>
<dbReference type="Gene3D" id="3.40.980.10">
    <property type="entry name" value="MoaB/Mog-like domain"/>
    <property type="match status" value="1"/>
</dbReference>
<dbReference type="Pfam" id="PF00994">
    <property type="entry name" value="MoCF_biosynth"/>
    <property type="match status" value="1"/>
</dbReference>
<dbReference type="CDD" id="cd23948">
    <property type="entry name" value="FAD_synthase"/>
    <property type="match status" value="1"/>
</dbReference>